<sequence>MSAAAALHDSAALDVRPLAGACGAEIHGIDLAADLDDATVAAIRRALLDHCVVFFHDQRLDAEQQKALARRFGPIFVHPNFKGTGPDPEIVEIRREPGDKRIVGEEWHADTTMVAEPPMAAILYAIEVPPYGGDTLFANQYAAYDALSDGMKRLIAGLRAVHSDRKVAGPQAGLNAHRSTKVREDAEWRETVNLHPVVRTHPETGRKCLFVNHSYCIGFEGMTEAESRPLLDFLMEHGHRPEFTCRFRWRKGSVAFWDNRSAKHLAVNDTPNFRRHMRRVQIAGDRPA</sequence>
<evidence type="ECO:0000313" key="8">
    <source>
        <dbReference type="Proteomes" id="UP000597507"/>
    </source>
</evidence>
<proteinExistence type="inferred from homology"/>
<dbReference type="PANTHER" id="PTHR30468:SF1">
    <property type="entry name" value="ALPHA-KETOGLUTARATE-DEPENDENT SULFONATE DIOXYGENASE"/>
    <property type="match status" value="1"/>
</dbReference>
<dbReference type="PANTHER" id="PTHR30468">
    <property type="entry name" value="ALPHA-KETOGLUTARATE-DEPENDENT SULFONATE DIOXYGENASE"/>
    <property type="match status" value="1"/>
</dbReference>
<keyword evidence="3 7" id="KW-0223">Dioxygenase</keyword>
<dbReference type="GO" id="GO:0046872">
    <property type="term" value="F:metal ion binding"/>
    <property type="evidence" value="ECO:0007669"/>
    <property type="project" value="UniProtKB-KW"/>
</dbReference>
<dbReference type="EMBL" id="BMKS01000009">
    <property type="protein sequence ID" value="GGG39696.1"/>
    <property type="molecule type" value="Genomic_DNA"/>
</dbReference>
<dbReference type="RefSeq" id="WP_188901459.1">
    <property type="nucleotide sequence ID" value="NZ_BMKS01000009.1"/>
</dbReference>
<evidence type="ECO:0000313" key="7">
    <source>
        <dbReference type="EMBL" id="GGG39696.1"/>
    </source>
</evidence>
<dbReference type="InterPro" id="IPR003819">
    <property type="entry name" value="TauD/TfdA-like"/>
</dbReference>
<accession>A0A8J2ZDC1</accession>
<dbReference type="SUPFAM" id="SSF51197">
    <property type="entry name" value="Clavaminate synthase-like"/>
    <property type="match status" value="1"/>
</dbReference>
<evidence type="ECO:0000256" key="2">
    <source>
        <dbReference type="ARBA" id="ARBA00022723"/>
    </source>
</evidence>
<keyword evidence="5" id="KW-0408">Iron</keyword>
<dbReference type="Pfam" id="PF02668">
    <property type="entry name" value="TauD"/>
    <property type="match status" value="1"/>
</dbReference>
<dbReference type="InterPro" id="IPR042098">
    <property type="entry name" value="TauD-like_sf"/>
</dbReference>
<evidence type="ECO:0000256" key="1">
    <source>
        <dbReference type="ARBA" id="ARBA00005896"/>
    </source>
</evidence>
<keyword evidence="2" id="KW-0479">Metal-binding</keyword>
<feature type="domain" description="TauD/TfdA-like" evidence="6">
    <location>
        <begin position="14"/>
        <end position="280"/>
    </location>
</feature>
<gene>
    <name evidence="7" type="primary">tauD</name>
    <name evidence="7" type="ORF">GCM10010964_29080</name>
</gene>
<keyword evidence="4" id="KW-0560">Oxidoreductase</keyword>
<organism evidence="7 8">
    <name type="scientific">Caldovatus sediminis</name>
    <dbReference type="NCBI Taxonomy" id="2041189"/>
    <lineage>
        <taxon>Bacteria</taxon>
        <taxon>Pseudomonadati</taxon>
        <taxon>Pseudomonadota</taxon>
        <taxon>Alphaproteobacteria</taxon>
        <taxon>Acetobacterales</taxon>
        <taxon>Roseomonadaceae</taxon>
        <taxon>Caldovatus</taxon>
    </lineage>
</organism>
<comment type="caution">
    <text evidence="7">The sequence shown here is derived from an EMBL/GenBank/DDBJ whole genome shotgun (WGS) entry which is preliminary data.</text>
</comment>
<comment type="similarity">
    <text evidence="1">Belongs to the TfdA dioxygenase family.</text>
</comment>
<keyword evidence="8" id="KW-1185">Reference proteome</keyword>
<evidence type="ECO:0000256" key="5">
    <source>
        <dbReference type="ARBA" id="ARBA00023004"/>
    </source>
</evidence>
<evidence type="ECO:0000256" key="3">
    <source>
        <dbReference type="ARBA" id="ARBA00022964"/>
    </source>
</evidence>
<dbReference type="GO" id="GO:0005737">
    <property type="term" value="C:cytoplasm"/>
    <property type="evidence" value="ECO:0007669"/>
    <property type="project" value="TreeGrafter"/>
</dbReference>
<dbReference type="Gene3D" id="3.60.130.10">
    <property type="entry name" value="Clavaminate synthase-like"/>
    <property type="match status" value="1"/>
</dbReference>
<reference evidence="7 8" key="1">
    <citation type="journal article" date="2014" name="Int. J. Syst. Evol. Microbiol.">
        <title>Complete genome sequence of Corynebacterium casei LMG S-19264T (=DSM 44701T), isolated from a smear-ripened cheese.</title>
        <authorList>
            <consortium name="US DOE Joint Genome Institute (JGI-PGF)"/>
            <person name="Walter F."/>
            <person name="Albersmeier A."/>
            <person name="Kalinowski J."/>
            <person name="Ruckert C."/>
        </authorList>
    </citation>
    <scope>NUCLEOTIDE SEQUENCE [LARGE SCALE GENOMIC DNA]</scope>
    <source>
        <strain evidence="7 8">CGMCC 1.16330</strain>
    </source>
</reference>
<name>A0A8J2ZDC1_9PROT</name>
<evidence type="ECO:0000259" key="6">
    <source>
        <dbReference type="Pfam" id="PF02668"/>
    </source>
</evidence>
<evidence type="ECO:0000256" key="4">
    <source>
        <dbReference type="ARBA" id="ARBA00023002"/>
    </source>
</evidence>
<dbReference type="GO" id="GO:0016706">
    <property type="term" value="F:2-oxoglutarate-dependent dioxygenase activity"/>
    <property type="evidence" value="ECO:0007669"/>
    <property type="project" value="TreeGrafter"/>
</dbReference>
<dbReference type="InterPro" id="IPR051323">
    <property type="entry name" value="AtsK-like"/>
</dbReference>
<dbReference type="Proteomes" id="UP000597507">
    <property type="component" value="Unassembled WGS sequence"/>
</dbReference>
<dbReference type="AlphaFoldDB" id="A0A8J2ZDC1"/>
<protein>
    <submittedName>
        <fullName evidence="7">Alpha-ketoglutarate-dependent taurine dioxygenase</fullName>
    </submittedName>
</protein>